<proteinExistence type="predicted"/>
<name>C5T081_ACIDE</name>
<dbReference type="AlphaFoldDB" id="C5T081"/>
<reference evidence="1 2" key="1">
    <citation type="submission" date="2009-05" db="EMBL/GenBank/DDBJ databases">
        <title>The draft genome of Acidovorax delafieldii 2AN.</title>
        <authorList>
            <consortium name="US DOE Joint Genome Institute (JGI-PGF)"/>
            <person name="Lucas S."/>
            <person name="Copeland A."/>
            <person name="Lapidus A."/>
            <person name="Glavina del Rio T."/>
            <person name="Tice H."/>
            <person name="Bruce D."/>
            <person name="Goodwin L."/>
            <person name="Pitluck S."/>
            <person name="Larimer F."/>
            <person name="Land M.L."/>
            <person name="Hauser L."/>
            <person name="Shelobolina E.S."/>
            <person name="Picardal F."/>
            <person name="Roden E."/>
            <person name="Emerson D."/>
        </authorList>
    </citation>
    <scope>NUCLEOTIDE SEQUENCE [LARGE SCALE GENOMIC DNA]</scope>
    <source>
        <strain evidence="1 2">2AN</strain>
    </source>
</reference>
<dbReference type="PATRIC" id="fig|573060.9.peg.4982"/>
<sequence length="65" mass="7128">MPLFGAVPSPSAPHLTHLLDEAPVPIIVMVVEETASCAHLPPRQIWRNVAKLAESLSVHRRALWA</sequence>
<dbReference type="Proteomes" id="UP000003856">
    <property type="component" value="Unassembled WGS sequence"/>
</dbReference>
<accession>C5T081</accession>
<organism evidence="1 2">
    <name type="scientific">Acidovorax delafieldii 2AN</name>
    <dbReference type="NCBI Taxonomy" id="573060"/>
    <lineage>
        <taxon>Bacteria</taxon>
        <taxon>Pseudomonadati</taxon>
        <taxon>Pseudomonadota</taxon>
        <taxon>Betaproteobacteria</taxon>
        <taxon>Burkholderiales</taxon>
        <taxon>Comamonadaceae</taxon>
        <taxon>Acidovorax</taxon>
    </lineage>
</organism>
<dbReference type="EMBL" id="ACQT01000003">
    <property type="protein sequence ID" value="EER62189.1"/>
    <property type="molecule type" value="Genomic_DNA"/>
</dbReference>
<protein>
    <submittedName>
        <fullName evidence="1">Putative helix-turn-helix DNA binding protein</fullName>
    </submittedName>
</protein>
<evidence type="ECO:0000313" key="1">
    <source>
        <dbReference type="EMBL" id="EER62189.1"/>
    </source>
</evidence>
<keyword evidence="2" id="KW-1185">Reference proteome</keyword>
<comment type="caution">
    <text evidence="1">The sequence shown here is derived from an EMBL/GenBank/DDBJ whole genome shotgun (WGS) entry which is preliminary data.</text>
</comment>
<evidence type="ECO:0000313" key="2">
    <source>
        <dbReference type="Proteomes" id="UP000003856"/>
    </source>
</evidence>
<gene>
    <name evidence="1" type="ORF">AcdelDRAFT_0311</name>
</gene>